<protein>
    <submittedName>
        <fullName evidence="1">Uncharacterized protein</fullName>
    </submittedName>
</protein>
<proteinExistence type="predicted"/>
<evidence type="ECO:0000313" key="2">
    <source>
        <dbReference type="Proteomes" id="UP000463939"/>
    </source>
</evidence>
<reference evidence="2" key="1">
    <citation type="submission" date="2019-11" db="EMBL/GenBank/DDBJ databases">
        <title>Isolation and characterization of a novel species in the genus Sulfuriferula.</title>
        <authorList>
            <person name="Mochizuki J."/>
            <person name="Kojima H."/>
            <person name="Fukui M."/>
        </authorList>
    </citation>
    <scope>NUCLEOTIDE SEQUENCE [LARGE SCALE GENOMIC DNA]</scope>
    <source>
        <strain evidence="2">SGTM</strain>
    </source>
</reference>
<sequence length="347" mass="38702">MKPIDIISTYRGAEQSGTDALGFSLAGITFQHARFKSIVLQIAERHHHSSIHGVSDGLLITGFSGVGKSKILRHYQSLFPRRVERGVTIIPALFAETQSSPTVKSLAQTILGAIGDPTAHRGTAAEKTERIYNYFARCGIEILLLDEFHHFYYTATVQQYRDITDWLKGIMNNLRCTLVLCGLPEAKNVVRSNSQLWRRFSSQIELSPFAMDDAEDWLEFRGLLQAFGAQIPVPFDVPLHESNMARRVYIASGGRLDYVKKLLEGAISVAVRTDLPSIDLAVLAAGFREQIWSDVPTRLNPFHPESPLRPLNRSGEPFEPDSHAQMIGSPIARRLGGVLRKAKRDNV</sequence>
<dbReference type="InterPro" id="IPR008868">
    <property type="entry name" value="TniB"/>
</dbReference>
<dbReference type="Pfam" id="PF05621">
    <property type="entry name" value="TniB"/>
    <property type="match status" value="1"/>
</dbReference>
<keyword evidence="2" id="KW-1185">Reference proteome</keyword>
<dbReference type="Proteomes" id="UP000463939">
    <property type="component" value="Chromosome"/>
</dbReference>
<evidence type="ECO:0000313" key="1">
    <source>
        <dbReference type="EMBL" id="BBO99312.1"/>
    </source>
</evidence>
<name>A0A809S6T8_9PROT</name>
<dbReference type="SUPFAM" id="SSF52540">
    <property type="entry name" value="P-loop containing nucleoside triphosphate hydrolases"/>
    <property type="match status" value="1"/>
</dbReference>
<dbReference type="KEGG" id="sniv:SFSGTM_00210"/>
<dbReference type="InterPro" id="IPR027417">
    <property type="entry name" value="P-loop_NTPase"/>
</dbReference>
<organism evidence="1 2">
    <name type="scientific">Sulfuriferula nivalis</name>
    <dbReference type="NCBI Taxonomy" id="2675298"/>
    <lineage>
        <taxon>Bacteria</taxon>
        <taxon>Pseudomonadati</taxon>
        <taxon>Pseudomonadota</taxon>
        <taxon>Betaproteobacteria</taxon>
        <taxon>Nitrosomonadales</taxon>
        <taxon>Sulfuricellaceae</taxon>
        <taxon>Sulfuriferula</taxon>
    </lineage>
</organism>
<dbReference type="PANTHER" id="PTHR35894">
    <property type="entry name" value="GENERAL SECRETION PATHWAY PROTEIN A-RELATED"/>
    <property type="match status" value="1"/>
</dbReference>
<dbReference type="PANTHER" id="PTHR35894:SF1">
    <property type="entry name" value="PHOSPHORIBULOKINASE _ URIDINE KINASE FAMILY"/>
    <property type="match status" value="1"/>
</dbReference>
<dbReference type="Gene3D" id="3.40.50.300">
    <property type="entry name" value="P-loop containing nucleotide triphosphate hydrolases"/>
    <property type="match status" value="1"/>
</dbReference>
<dbReference type="RefSeq" id="WP_162083380.1">
    <property type="nucleotide sequence ID" value="NZ_AP021881.1"/>
</dbReference>
<gene>
    <name evidence="1" type="ORF">SFSGTM_00210</name>
</gene>
<dbReference type="EMBL" id="AP021881">
    <property type="protein sequence ID" value="BBO99312.1"/>
    <property type="molecule type" value="Genomic_DNA"/>
</dbReference>
<dbReference type="InterPro" id="IPR052026">
    <property type="entry name" value="ExeA_AAA_ATPase_DNA-bind"/>
</dbReference>
<dbReference type="AlphaFoldDB" id="A0A809S6T8"/>
<accession>A0A809S6T8</accession>